<keyword evidence="2" id="KW-1185">Reference proteome</keyword>
<dbReference type="EMBL" id="BRLB01000001">
    <property type="protein sequence ID" value="GKX28700.1"/>
    <property type="molecule type" value="Genomic_DNA"/>
</dbReference>
<protein>
    <submittedName>
        <fullName evidence="1">Uncharacterized protein</fullName>
    </submittedName>
</protein>
<gene>
    <name evidence="1" type="ORF">SH1V18_11800</name>
</gene>
<name>A0A9W5Y9U4_9FIRM</name>
<evidence type="ECO:0000313" key="1">
    <source>
        <dbReference type="EMBL" id="GKX28700.1"/>
    </source>
</evidence>
<accession>A0A9W5Y9U4</accession>
<evidence type="ECO:0000313" key="2">
    <source>
        <dbReference type="Proteomes" id="UP001144256"/>
    </source>
</evidence>
<comment type="caution">
    <text evidence="1">The sequence shown here is derived from an EMBL/GenBank/DDBJ whole genome shotgun (WGS) entry which is preliminary data.</text>
</comment>
<dbReference type="RefSeq" id="WP_281813276.1">
    <property type="nucleotide sequence ID" value="NZ_BRLB01000001.1"/>
</dbReference>
<dbReference type="AlphaFoldDB" id="A0A9W5Y9U4"/>
<proteinExistence type="predicted"/>
<reference evidence="1" key="1">
    <citation type="submission" date="2022-06" db="EMBL/GenBank/DDBJ databases">
        <title>Vallitalea longa sp. nov., an anaerobic bacterium isolated from marine sediment.</title>
        <authorList>
            <person name="Hirano S."/>
            <person name="Terahara T."/>
            <person name="Mori K."/>
            <person name="Hamada M."/>
            <person name="Matsumoto R."/>
            <person name="Kobayashi T."/>
        </authorList>
    </citation>
    <scope>NUCLEOTIDE SEQUENCE</scope>
    <source>
        <strain evidence="1">SH18-1</strain>
    </source>
</reference>
<dbReference type="Proteomes" id="UP001144256">
    <property type="component" value="Unassembled WGS sequence"/>
</dbReference>
<organism evidence="1 2">
    <name type="scientific">Vallitalea longa</name>
    <dbReference type="NCBI Taxonomy" id="2936439"/>
    <lineage>
        <taxon>Bacteria</taxon>
        <taxon>Bacillati</taxon>
        <taxon>Bacillota</taxon>
        <taxon>Clostridia</taxon>
        <taxon>Lachnospirales</taxon>
        <taxon>Vallitaleaceae</taxon>
        <taxon>Vallitalea</taxon>
    </lineage>
</organism>
<sequence length="252" mass="30193">MFFSKEIVQNEANVLYDDKEILDVLNAYHNDSFSRENQIGTDREKMFKLINNYCNKFYKNCLVSTLEEDFYNKFLLLFMPSYSLTLTEKEIKIVLNELSAFMEYINESHGIDLYKSYRKNFSANVDEILRVYYILRKIQKYTEACVLSFNPMIIDMNCYKKRKKAKEVSKREMYEQGHFEIIDKIGGIIILKKSKLNSANSYIKIKVENSLASDMRCKDIINMRIKKRFFYTTWDIIDVKDYYSYKISKYID</sequence>